<dbReference type="RefSeq" id="WP_195388968.1">
    <property type="nucleotide sequence ID" value="NZ_JADNGL010000019.1"/>
</dbReference>
<dbReference type="EMBL" id="JAQMLV010000014">
    <property type="protein sequence ID" value="MDB8745453.1"/>
    <property type="molecule type" value="Genomic_DNA"/>
</dbReference>
<evidence type="ECO:0000313" key="1">
    <source>
        <dbReference type="EMBL" id="MDB8745453.1"/>
    </source>
</evidence>
<organism evidence="1 2">
    <name type="scientific">Ruminococcus bicirculans</name>
    <name type="common">ex Wegman et al. 2014</name>
    <dbReference type="NCBI Taxonomy" id="1160721"/>
    <lineage>
        <taxon>Bacteria</taxon>
        <taxon>Bacillati</taxon>
        <taxon>Bacillota</taxon>
        <taxon>Clostridia</taxon>
        <taxon>Eubacteriales</taxon>
        <taxon>Oscillospiraceae</taxon>
        <taxon>Ruminococcus</taxon>
    </lineage>
</organism>
<accession>A0AAW6E8H4</accession>
<protein>
    <submittedName>
        <fullName evidence="1">Uncharacterized protein</fullName>
    </submittedName>
</protein>
<comment type="caution">
    <text evidence="1">The sequence shown here is derived from an EMBL/GenBank/DDBJ whole genome shotgun (WGS) entry which is preliminary data.</text>
</comment>
<dbReference type="AlphaFoldDB" id="A0AAW6E8H4"/>
<gene>
    <name evidence="1" type="ORF">PNU62_10530</name>
</gene>
<evidence type="ECO:0000313" key="2">
    <source>
        <dbReference type="Proteomes" id="UP001211015"/>
    </source>
</evidence>
<sequence>MKLNYAEGSYNPSFFYITIKTDEELSQNVIEKNKSTFVHEFIHYLQDLILPYNIRYNLSNVCCFFNILEYVHRHGSITLPFNEWTDESRTLLKQFERSIGGITENVNDCFVNEVSEIGDAISDFIIISGFDGHLQIQREHRVYRYFIPVYKVGDSIPINYNLGARDILEYIAYKIELKHFPNSPQSPQLPYKSIDLIFDKYGLSNISDDIRLCIAERCLYNDTPIHFLLYILLSSDEFKRFINTSSYKEIYNYLLFSSTITRDGHSESLISKTQRRLKQFSNELLMQYRSFNEIGKWILKVNDFVERKLSGRFIFSDMYKMGDDEFNKFINSVIYFIGIPLVMNSNEKYISIQFNEIDASQFIQFYIMQNFISFAKSKTKSCPIYNFCKENCGRCNENCLENLHMSIKINKNCYLNRFLESYGLSDCEFNYR</sequence>
<dbReference type="Proteomes" id="UP001211015">
    <property type="component" value="Unassembled WGS sequence"/>
</dbReference>
<name>A0AAW6E8H4_9FIRM</name>
<proteinExistence type="predicted"/>
<reference evidence="1" key="1">
    <citation type="submission" date="2023-01" db="EMBL/GenBank/DDBJ databases">
        <title>Human gut microbiome strain richness.</title>
        <authorList>
            <person name="Chen-Liaw A."/>
        </authorList>
    </citation>
    <scope>NUCLEOTIDE SEQUENCE</scope>
    <source>
        <strain evidence="1">1001275st1_F4_1001275B_160808</strain>
    </source>
</reference>